<dbReference type="Pfam" id="PF02589">
    <property type="entry name" value="LUD_dom"/>
    <property type="match status" value="1"/>
</dbReference>
<reference evidence="2 3" key="1">
    <citation type="submission" date="2018-05" db="EMBL/GenBank/DDBJ databases">
        <title>Micromonospora from Atacama Desert.</title>
        <authorList>
            <person name="Carro L."/>
            <person name="Goodfellow M."/>
            <person name="Klenk H.-P."/>
        </authorList>
    </citation>
    <scope>NUCLEOTIDE SEQUENCE [LARGE SCALE GENOMIC DNA]</scope>
    <source>
        <strain evidence="2 3">LB39</strain>
    </source>
</reference>
<dbReference type="SUPFAM" id="SSF100950">
    <property type="entry name" value="NagB/RpiA/CoA transferase-like"/>
    <property type="match status" value="1"/>
</dbReference>
<dbReference type="InterPro" id="IPR003741">
    <property type="entry name" value="LUD_dom"/>
</dbReference>
<dbReference type="InterPro" id="IPR037171">
    <property type="entry name" value="NagB/RpiA_transferase-like"/>
</dbReference>
<name>A0A3N9WXT8_9ACTN</name>
<organism evidence="2 3">
    <name type="scientific">Micromonospora inaquosa</name>
    <dbReference type="NCBI Taxonomy" id="2203716"/>
    <lineage>
        <taxon>Bacteria</taxon>
        <taxon>Bacillati</taxon>
        <taxon>Actinomycetota</taxon>
        <taxon>Actinomycetes</taxon>
        <taxon>Micromonosporales</taxon>
        <taxon>Micromonosporaceae</taxon>
        <taxon>Micromonospora</taxon>
    </lineage>
</organism>
<dbReference type="Proteomes" id="UP000282312">
    <property type="component" value="Unassembled WGS sequence"/>
</dbReference>
<accession>A0A3N9WXT8</accession>
<protein>
    <submittedName>
        <fullName evidence="2">Lactate utilization protein C</fullName>
    </submittedName>
</protein>
<evidence type="ECO:0000313" key="3">
    <source>
        <dbReference type="Proteomes" id="UP000282312"/>
    </source>
</evidence>
<sequence length="223" mass="23483">MVGATVTSRELILGRLRAALGPPPNAPGEVARDYRPAGGAVHLDVLIHRLTDYGAAVHRCADDEVAHVVDAILGGRRVVIPSGLPRHWLPDTVEALADDNLPTERIATADGVVTAAAVAVAETGTVILDAAADQGRRIITLLPDVHICVLRVDQIAAGVPDALARLDPRRPLTWISGPSATSDIELNRVEGVHGPRNLHLVIVPRGSHHSLDPVGDPHSLPQA</sequence>
<dbReference type="PANTHER" id="PTHR43682">
    <property type="entry name" value="LACTATE UTILIZATION PROTEIN C"/>
    <property type="match status" value="1"/>
</dbReference>
<dbReference type="OrthoDB" id="9794187at2"/>
<dbReference type="Gene3D" id="3.40.50.10420">
    <property type="entry name" value="NagB/RpiA/CoA transferase-like"/>
    <property type="match status" value="1"/>
</dbReference>
<evidence type="ECO:0000259" key="1">
    <source>
        <dbReference type="Pfam" id="PF02589"/>
    </source>
</evidence>
<evidence type="ECO:0000313" key="2">
    <source>
        <dbReference type="EMBL" id="RQX05490.1"/>
    </source>
</evidence>
<comment type="caution">
    <text evidence="2">The sequence shown here is derived from an EMBL/GenBank/DDBJ whole genome shotgun (WGS) entry which is preliminary data.</text>
</comment>
<dbReference type="EMBL" id="QGSZ01000155">
    <property type="protein sequence ID" value="RQX05490.1"/>
    <property type="molecule type" value="Genomic_DNA"/>
</dbReference>
<dbReference type="AlphaFoldDB" id="A0A3N9WXT8"/>
<dbReference type="PANTHER" id="PTHR43682:SF1">
    <property type="entry name" value="LACTATE UTILIZATION PROTEIN C"/>
    <property type="match status" value="1"/>
</dbReference>
<dbReference type="InterPro" id="IPR024185">
    <property type="entry name" value="FTHF_cligase-like_sf"/>
</dbReference>
<gene>
    <name evidence="2" type="ORF">DLJ59_07395</name>
</gene>
<proteinExistence type="predicted"/>
<keyword evidence="3" id="KW-1185">Reference proteome</keyword>
<feature type="domain" description="LUD" evidence="1">
    <location>
        <begin position="104"/>
        <end position="203"/>
    </location>
</feature>